<evidence type="ECO:0000256" key="3">
    <source>
        <dbReference type="ARBA" id="ARBA00012457"/>
    </source>
</evidence>
<evidence type="ECO:0000313" key="7">
    <source>
        <dbReference type="EMBL" id="KAJ3257128.1"/>
    </source>
</evidence>
<dbReference type="SUPFAM" id="SSF53448">
    <property type="entry name" value="Nucleotide-diphospho-sugar transferases"/>
    <property type="match status" value="1"/>
</dbReference>
<dbReference type="Proteomes" id="UP001210925">
    <property type="component" value="Unassembled WGS sequence"/>
</dbReference>
<dbReference type="GO" id="GO:0003977">
    <property type="term" value="F:UDP-N-acetylglucosamine diphosphorylase activity"/>
    <property type="evidence" value="ECO:0007669"/>
    <property type="project" value="UniProtKB-EC"/>
</dbReference>
<evidence type="ECO:0000256" key="6">
    <source>
        <dbReference type="ARBA" id="ARBA00048493"/>
    </source>
</evidence>
<dbReference type="InterPro" id="IPR039741">
    <property type="entry name" value="UDP-sugar_pyrophosphorylase"/>
</dbReference>
<dbReference type="GO" id="GO:0006048">
    <property type="term" value="P:UDP-N-acetylglucosamine biosynthetic process"/>
    <property type="evidence" value="ECO:0007669"/>
    <property type="project" value="TreeGrafter"/>
</dbReference>
<dbReference type="EC" id="2.7.7.23" evidence="3"/>
<dbReference type="InterPro" id="IPR002618">
    <property type="entry name" value="UDPGP_fam"/>
</dbReference>
<name>A0AAD5Y7Z3_9FUNG</name>
<keyword evidence="8" id="KW-1185">Reference proteome</keyword>
<evidence type="ECO:0000256" key="5">
    <source>
        <dbReference type="ARBA" id="ARBA00022695"/>
    </source>
</evidence>
<protein>
    <recommendedName>
        <fullName evidence="3">UDP-N-acetylglucosamine diphosphorylase</fullName>
        <ecNumber evidence="3">2.7.7.23</ecNumber>
    </recommendedName>
</protein>
<dbReference type="Gene3D" id="3.90.550.10">
    <property type="entry name" value="Spore Coat Polysaccharide Biosynthesis Protein SpsA, Chain A"/>
    <property type="match status" value="1"/>
</dbReference>
<accession>A0AAD5Y7Z3</accession>
<keyword evidence="4" id="KW-0808">Transferase</keyword>
<dbReference type="PANTHER" id="PTHR11952:SF2">
    <property type="entry name" value="LD24639P"/>
    <property type="match status" value="1"/>
</dbReference>
<dbReference type="AlphaFoldDB" id="A0AAD5Y7Z3"/>
<evidence type="ECO:0000313" key="8">
    <source>
        <dbReference type="Proteomes" id="UP001210925"/>
    </source>
</evidence>
<comment type="pathway">
    <text evidence="1">Nucleotide-sugar biosynthesis; UDP-N-acetyl-alpha-D-glucosamine biosynthesis; UDP-N-acetyl-alpha-D-glucosamine from N-acetyl-alpha-D-glucosamine 1-phosphate: step 1/1.</text>
</comment>
<dbReference type="CDD" id="cd04193">
    <property type="entry name" value="UDPGlcNAc_PPase"/>
    <property type="match status" value="1"/>
</dbReference>
<dbReference type="InterPro" id="IPR029044">
    <property type="entry name" value="Nucleotide-diphossugar_trans"/>
</dbReference>
<evidence type="ECO:0000256" key="1">
    <source>
        <dbReference type="ARBA" id="ARBA00005208"/>
    </source>
</evidence>
<keyword evidence="5" id="KW-0548">Nucleotidyltransferase</keyword>
<comment type="caution">
    <text evidence="7">The sequence shown here is derived from an EMBL/GenBank/DDBJ whole genome shotgun (WGS) entry which is preliminary data.</text>
</comment>
<sequence length="464" mass="51331">MASYEQVKQKLTEHGQGHLLDFYDSLDAEKKQILLNNVKDLNLARINQIFKTATSAKPSSKNVSPLPKDAFDSTLYDAHKTKSWYDKGGQGTRLGSSDPKGCYNIQLPSGKSLFQLQGERILKLAQKLTSEKVVIPWYVMTSGPTRAATEAFFISHNYFGLEKSNVFFFNQGVLPAFTFEGKIFLESKESPAFSPDGNGGIYAALKSEGVIADLEKRKIPYIHAYCVDNCLVKVPDPVFVGYCVEKNADCGAKSIPKKNPDEAVGVICLRDGKPSVVEYSEIDPEMSRSRDASGALIYNAANIANHFYTTEFLKKIEKFEHLLEYHIAKKKIKHINAEGVEIKPESSNGIKLELFIFDVFPFTERFAVLECARKDEFSPLKNAPGSKDGDSPDTSRADIMAQHVRFIEAAGGKVVSEDGSAPVFEISPLVSFAGEGLEAAKGKTYKSPKYVIINHRLIKTVADL</sequence>
<proteinExistence type="inferred from homology"/>
<comment type="catalytic activity">
    <reaction evidence="6">
        <text>N-acetyl-alpha-D-glucosamine 1-phosphate + UTP + H(+) = UDP-N-acetyl-alpha-D-glucosamine + diphosphate</text>
        <dbReference type="Rhea" id="RHEA:13509"/>
        <dbReference type="ChEBI" id="CHEBI:15378"/>
        <dbReference type="ChEBI" id="CHEBI:33019"/>
        <dbReference type="ChEBI" id="CHEBI:46398"/>
        <dbReference type="ChEBI" id="CHEBI:57705"/>
        <dbReference type="ChEBI" id="CHEBI:57776"/>
        <dbReference type="EC" id="2.7.7.23"/>
    </reaction>
</comment>
<gene>
    <name evidence="7" type="primary">UAP1</name>
    <name evidence="7" type="ORF">HK103_004956</name>
</gene>
<dbReference type="Pfam" id="PF01704">
    <property type="entry name" value="UDPGP"/>
    <property type="match status" value="1"/>
</dbReference>
<evidence type="ECO:0000256" key="2">
    <source>
        <dbReference type="ARBA" id="ARBA00010401"/>
    </source>
</evidence>
<organism evidence="7 8">
    <name type="scientific">Boothiomyces macroporosus</name>
    <dbReference type="NCBI Taxonomy" id="261099"/>
    <lineage>
        <taxon>Eukaryota</taxon>
        <taxon>Fungi</taxon>
        <taxon>Fungi incertae sedis</taxon>
        <taxon>Chytridiomycota</taxon>
        <taxon>Chytridiomycota incertae sedis</taxon>
        <taxon>Chytridiomycetes</taxon>
        <taxon>Rhizophydiales</taxon>
        <taxon>Terramycetaceae</taxon>
        <taxon>Boothiomyces</taxon>
    </lineage>
</organism>
<reference evidence="7" key="1">
    <citation type="submission" date="2020-05" db="EMBL/GenBank/DDBJ databases">
        <title>Phylogenomic resolution of chytrid fungi.</title>
        <authorList>
            <person name="Stajich J.E."/>
            <person name="Amses K."/>
            <person name="Simmons R."/>
            <person name="Seto K."/>
            <person name="Myers J."/>
            <person name="Bonds A."/>
            <person name="Quandt C.A."/>
            <person name="Barry K."/>
            <person name="Liu P."/>
            <person name="Grigoriev I."/>
            <person name="Longcore J.E."/>
            <person name="James T.Y."/>
        </authorList>
    </citation>
    <scope>NUCLEOTIDE SEQUENCE</scope>
    <source>
        <strain evidence="7">PLAUS21</strain>
    </source>
</reference>
<dbReference type="EMBL" id="JADGKB010000042">
    <property type="protein sequence ID" value="KAJ3257128.1"/>
    <property type="molecule type" value="Genomic_DNA"/>
</dbReference>
<comment type="similarity">
    <text evidence="2">Belongs to the UDPGP type 1 family.</text>
</comment>
<dbReference type="PANTHER" id="PTHR11952">
    <property type="entry name" value="UDP- GLUCOSE PYROPHOSPHORYLASE"/>
    <property type="match status" value="1"/>
</dbReference>
<evidence type="ECO:0000256" key="4">
    <source>
        <dbReference type="ARBA" id="ARBA00022679"/>
    </source>
</evidence>